<keyword evidence="4" id="KW-1185">Reference proteome</keyword>
<name>A0A1N7PFZ7_9GAMM</name>
<dbReference type="OrthoDB" id="1302950at2"/>
<dbReference type="InterPro" id="IPR046099">
    <property type="entry name" value="DUF6035"/>
</dbReference>
<evidence type="ECO:0008006" key="5">
    <source>
        <dbReference type="Google" id="ProtNLM"/>
    </source>
</evidence>
<dbReference type="Pfam" id="PF25169">
    <property type="entry name" value="DUF7830"/>
    <property type="match status" value="1"/>
</dbReference>
<dbReference type="STRING" id="484498.SAMN05421686_109161"/>
<evidence type="ECO:0000313" key="4">
    <source>
        <dbReference type="Proteomes" id="UP000185639"/>
    </source>
</evidence>
<protein>
    <recommendedName>
        <fullName evidence="5">Competence protein CoiA-like family protein</fullName>
    </recommendedName>
</protein>
<proteinExistence type="predicted"/>
<sequence>MQDPTELKRTISTLINFDTGKEESAIPLIAVSEAAIFQLRRKIEERIQDNNFLYGCSECGQPVVIRSHRTPSGGHTFYFKHLHDSGDCPIKTESKYTKDEVRRMKYNGAKESKPHLDLKNYIASQLRKDERFKNIKVENVIKGSGWSKRWKKPDISAEFNGKIVVFEIQLSTTFLDVIVSREVFYKNEGISIFWIFSNLDPNKARATEKDVFFNNKSNALSVDRESKEMTYSQGKLILTGHFKRQYFDFKSKIITDHWETMPVSFDIIKFDPYTYKPYFINFDENHQQTLNDKRNYEAQYFIKIFEAISLEDDPSYTSRRECAVKLISIGLYDNDDLCPGFLKFIKALLSVRDGKIHFPNQVGKWTWLVNYVWEHHTQHWLVFLYTVNVYDRTEIVFDKHNQKLNEKRARFKKNWKTDPKFEQSSKYYPLFMELLPKLKGKLIMSN</sequence>
<gene>
    <name evidence="3" type="ORF">SAMN05421686_109161</name>
</gene>
<organism evidence="3 4">
    <name type="scientific">Thalassolituus maritimus</name>
    <dbReference type="NCBI Taxonomy" id="484498"/>
    <lineage>
        <taxon>Bacteria</taxon>
        <taxon>Pseudomonadati</taxon>
        <taxon>Pseudomonadota</taxon>
        <taxon>Gammaproteobacteria</taxon>
        <taxon>Oceanospirillales</taxon>
        <taxon>Oceanospirillaceae</taxon>
        <taxon>Thalassolituus</taxon>
    </lineage>
</organism>
<evidence type="ECO:0000259" key="1">
    <source>
        <dbReference type="Pfam" id="PF19500"/>
    </source>
</evidence>
<evidence type="ECO:0000313" key="3">
    <source>
        <dbReference type="EMBL" id="SIT09511.1"/>
    </source>
</evidence>
<accession>A0A1N7PFZ7</accession>
<dbReference type="RefSeq" id="WP_076517255.1">
    <property type="nucleotide sequence ID" value="NZ_FTOH01000009.1"/>
</dbReference>
<dbReference type="Proteomes" id="UP000185639">
    <property type="component" value="Unassembled WGS sequence"/>
</dbReference>
<feature type="domain" description="DUF6035" evidence="1">
    <location>
        <begin position="106"/>
        <end position="282"/>
    </location>
</feature>
<dbReference type="InterPro" id="IPR057152">
    <property type="entry name" value="DUF7830"/>
</dbReference>
<reference evidence="4" key="1">
    <citation type="submission" date="2017-01" db="EMBL/GenBank/DDBJ databases">
        <authorList>
            <person name="Varghese N."/>
            <person name="Submissions S."/>
        </authorList>
    </citation>
    <scope>NUCLEOTIDE SEQUENCE [LARGE SCALE GENOMIC DNA]</scope>
    <source>
        <strain evidence="4">DSM 24913</strain>
    </source>
</reference>
<dbReference type="AlphaFoldDB" id="A0A1N7PFZ7"/>
<feature type="domain" description="DUF7830" evidence="2">
    <location>
        <begin position="24"/>
        <end position="95"/>
    </location>
</feature>
<dbReference type="EMBL" id="FTOH01000009">
    <property type="protein sequence ID" value="SIT09511.1"/>
    <property type="molecule type" value="Genomic_DNA"/>
</dbReference>
<dbReference type="Pfam" id="PF19500">
    <property type="entry name" value="DUF6035"/>
    <property type="match status" value="1"/>
</dbReference>
<evidence type="ECO:0000259" key="2">
    <source>
        <dbReference type="Pfam" id="PF25169"/>
    </source>
</evidence>